<feature type="compositionally biased region" description="Basic residues" evidence="1">
    <location>
        <begin position="174"/>
        <end position="184"/>
    </location>
</feature>
<dbReference type="AlphaFoldDB" id="A0A8H8A0S5"/>
<dbReference type="EMBL" id="JAEFCI010001473">
    <property type="protein sequence ID" value="KAG5462882.1"/>
    <property type="molecule type" value="Genomic_DNA"/>
</dbReference>
<comment type="caution">
    <text evidence="2">The sequence shown here is derived from an EMBL/GenBank/DDBJ whole genome shotgun (WGS) entry which is preliminary data.</text>
</comment>
<evidence type="ECO:0000256" key="1">
    <source>
        <dbReference type="SAM" id="MobiDB-lite"/>
    </source>
</evidence>
<keyword evidence="3" id="KW-1185">Reference proteome</keyword>
<sequence>MPAEAESPAAGAVSGGNVRTGSNQSCTGPGLERPEKSAGRFAESDAGERLFSAAGFPVGQPVTTIKRMVEEFDPLCQDQKNVHNLMCRRRPRNDASNSCRRREKARRAAEECVAQQSRRCKSRRRFFRERVLEPERALSGAGAGPEEFGVPHENQRIVPEPEGAGRPAWNVRRSTCRKGTNRTG</sequence>
<feature type="region of interest" description="Disordered" evidence="1">
    <location>
        <begin position="136"/>
        <end position="184"/>
    </location>
</feature>
<dbReference type="Proteomes" id="UP000673691">
    <property type="component" value="Unassembled WGS sequence"/>
</dbReference>
<organism evidence="2 3">
    <name type="scientific">Olpidium bornovanus</name>
    <dbReference type="NCBI Taxonomy" id="278681"/>
    <lineage>
        <taxon>Eukaryota</taxon>
        <taxon>Fungi</taxon>
        <taxon>Fungi incertae sedis</taxon>
        <taxon>Olpidiomycota</taxon>
        <taxon>Olpidiomycotina</taxon>
        <taxon>Olpidiomycetes</taxon>
        <taxon>Olpidiales</taxon>
        <taxon>Olpidiaceae</taxon>
        <taxon>Olpidium</taxon>
    </lineage>
</organism>
<evidence type="ECO:0000313" key="2">
    <source>
        <dbReference type="EMBL" id="KAG5462882.1"/>
    </source>
</evidence>
<feature type="compositionally biased region" description="Polar residues" evidence="1">
    <location>
        <begin position="17"/>
        <end position="27"/>
    </location>
</feature>
<feature type="compositionally biased region" description="Basic and acidic residues" evidence="1">
    <location>
        <begin position="32"/>
        <end position="44"/>
    </location>
</feature>
<protein>
    <submittedName>
        <fullName evidence="2">Uncharacterized protein</fullName>
    </submittedName>
</protein>
<feature type="region of interest" description="Disordered" evidence="1">
    <location>
        <begin position="1"/>
        <end position="44"/>
    </location>
</feature>
<gene>
    <name evidence="2" type="ORF">BJ554DRAFT_3054</name>
</gene>
<accession>A0A8H8A0S5</accession>
<name>A0A8H8A0S5_9FUNG</name>
<reference evidence="2 3" key="1">
    <citation type="journal article" name="Sci. Rep.">
        <title>Genome-scale phylogenetic analyses confirm Olpidium as the closest living zoosporic fungus to the non-flagellated, terrestrial fungi.</title>
        <authorList>
            <person name="Chang Y."/>
            <person name="Rochon D."/>
            <person name="Sekimoto S."/>
            <person name="Wang Y."/>
            <person name="Chovatia M."/>
            <person name="Sandor L."/>
            <person name="Salamov A."/>
            <person name="Grigoriev I.V."/>
            <person name="Stajich J.E."/>
            <person name="Spatafora J.W."/>
        </authorList>
    </citation>
    <scope>NUCLEOTIDE SEQUENCE [LARGE SCALE GENOMIC DNA]</scope>
    <source>
        <strain evidence="2">S191</strain>
    </source>
</reference>
<proteinExistence type="predicted"/>
<evidence type="ECO:0000313" key="3">
    <source>
        <dbReference type="Proteomes" id="UP000673691"/>
    </source>
</evidence>